<evidence type="ECO:0000313" key="2">
    <source>
        <dbReference type="EMBL" id="KAA6437265.1"/>
    </source>
</evidence>
<evidence type="ECO:0000313" key="4">
    <source>
        <dbReference type="Proteomes" id="UP000323866"/>
    </source>
</evidence>
<reference evidence="3 5" key="3">
    <citation type="submission" date="2024-08" db="EMBL/GenBank/DDBJ databases">
        <authorList>
            <person name="Wei W."/>
        </authorList>
    </citation>
    <scope>NUCLEOTIDE SEQUENCE [LARGE SCALE GENOMIC DNA]</scope>
    <source>
        <strain evidence="3 5">XU2</strain>
    </source>
</reference>
<evidence type="ECO:0000313" key="5">
    <source>
        <dbReference type="Proteomes" id="UP001570846"/>
    </source>
</evidence>
<dbReference type="RefSeq" id="WP_149096904.1">
    <property type="nucleotide sequence ID" value="NZ_BMMG01000001.1"/>
</dbReference>
<proteinExistence type="predicted"/>
<comment type="caution">
    <text evidence="2">The sequence shown here is derived from an EMBL/GenBank/DDBJ whole genome shotgun (WGS) entry which is preliminary data.</text>
</comment>
<sequence>MKRSPFAKQVLGSLLVLALPFATSCQEEEKDLVPVYETGVLISNAGTPNSTVSYYDRATQTVEADLFQKANNQSLNGNLVSMAATFEKTYLLTGNQKIEVLHARTFTSAGAIAGLVNPRQLLVKDNKTGYVSDWLPTPASGQADSGRVVEVNLATNKVVKNISVGPNPGRMALLGVRLFIANEKSNKINVLNTTTYKMDTTLTVGHHPNSMVVDASGILWVLCGGMVDAANPANSTKGQLYRINPAALKTAPQVFTFPSSAFRPQGLTLSSSKNQLFFLYDGVYAMNKGATALPAQPLIPRRFSVLGQDPADGLLYAATQPAAAGASAWVIRYKNTGSVVDSFEVQGTPNGFGFR</sequence>
<keyword evidence="5" id="KW-1185">Reference proteome</keyword>
<dbReference type="PANTHER" id="PTHR47197:SF3">
    <property type="entry name" value="DIHYDRO-HEME D1 DEHYDROGENASE"/>
    <property type="match status" value="1"/>
</dbReference>
<feature type="signal peptide" evidence="1">
    <location>
        <begin position="1"/>
        <end position="18"/>
    </location>
</feature>
<dbReference type="AlphaFoldDB" id="A0A5M8QM92"/>
<dbReference type="Proteomes" id="UP000323866">
    <property type="component" value="Unassembled WGS sequence"/>
</dbReference>
<feature type="chain" id="PRO_5024404124" evidence="1">
    <location>
        <begin position="19"/>
        <end position="355"/>
    </location>
</feature>
<dbReference type="InterPro" id="IPR015943">
    <property type="entry name" value="WD40/YVTN_repeat-like_dom_sf"/>
</dbReference>
<dbReference type="EMBL" id="JBGOGF010000006">
    <property type="protein sequence ID" value="MFA1772058.1"/>
    <property type="molecule type" value="Genomic_DNA"/>
</dbReference>
<dbReference type="PANTHER" id="PTHR47197">
    <property type="entry name" value="PROTEIN NIRF"/>
    <property type="match status" value="1"/>
</dbReference>
<accession>A0A5M8QM92</accession>
<dbReference type="Proteomes" id="UP001570846">
    <property type="component" value="Unassembled WGS sequence"/>
</dbReference>
<dbReference type="OrthoDB" id="9773938at2"/>
<evidence type="ECO:0000256" key="1">
    <source>
        <dbReference type="SAM" id="SignalP"/>
    </source>
</evidence>
<gene>
    <name evidence="3" type="ORF">ACD591_12225</name>
    <name evidence="2" type="ORF">FOE74_01845</name>
</gene>
<organism evidence="2 4">
    <name type="scientific">Rufibacter glacialis</name>
    <dbReference type="NCBI Taxonomy" id="1259555"/>
    <lineage>
        <taxon>Bacteria</taxon>
        <taxon>Pseudomonadati</taxon>
        <taxon>Bacteroidota</taxon>
        <taxon>Cytophagia</taxon>
        <taxon>Cytophagales</taxon>
        <taxon>Hymenobacteraceae</taxon>
        <taxon>Rufibacter</taxon>
    </lineage>
</organism>
<name>A0A5M8QM92_9BACT</name>
<protein>
    <submittedName>
        <fullName evidence="3">YncE family protein</fullName>
    </submittedName>
</protein>
<evidence type="ECO:0000313" key="3">
    <source>
        <dbReference type="EMBL" id="MFA1772058.1"/>
    </source>
</evidence>
<dbReference type="Gene3D" id="2.130.10.10">
    <property type="entry name" value="YVTN repeat-like/Quinoprotein amine dehydrogenase"/>
    <property type="match status" value="1"/>
</dbReference>
<dbReference type="InterPro" id="IPR051200">
    <property type="entry name" value="Host-pathogen_enzymatic-act"/>
</dbReference>
<dbReference type="EMBL" id="VKKZ01000010">
    <property type="protein sequence ID" value="KAA6437265.1"/>
    <property type="molecule type" value="Genomic_DNA"/>
</dbReference>
<reference evidence="2 4" key="1">
    <citation type="submission" date="2019-07" db="EMBL/GenBank/DDBJ databases">
        <authorList>
            <person name="Qu J.-H."/>
        </authorList>
    </citation>
    <scope>NUCLEOTIDE SEQUENCE [LARGE SCALE GENOMIC DNA]</scope>
    <source>
        <strain evidence="2 4">MDT1-10-3</strain>
    </source>
</reference>
<keyword evidence="1" id="KW-0732">Signal</keyword>
<dbReference type="SUPFAM" id="SSF63825">
    <property type="entry name" value="YWTD domain"/>
    <property type="match status" value="1"/>
</dbReference>
<dbReference type="PROSITE" id="PS51257">
    <property type="entry name" value="PROKAR_LIPOPROTEIN"/>
    <property type="match status" value="1"/>
</dbReference>
<reference evidence="2 4" key="2">
    <citation type="submission" date="2019-09" db="EMBL/GenBank/DDBJ databases">
        <title>A bacterium isolated from glacier soil.</title>
        <authorList>
            <person name="Liu Q."/>
        </authorList>
    </citation>
    <scope>NUCLEOTIDE SEQUENCE [LARGE SCALE GENOMIC DNA]</scope>
    <source>
        <strain evidence="2 4">MDT1-10-3</strain>
    </source>
</reference>